<evidence type="ECO:0000313" key="3">
    <source>
        <dbReference type="Proteomes" id="UP000536711"/>
    </source>
</evidence>
<dbReference type="EMBL" id="JAADJF010000068">
    <property type="protein sequence ID" value="KAF4440763.1"/>
    <property type="molecule type" value="Genomic_DNA"/>
</dbReference>
<dbReference type="Pfam" id="PF06985">
    <property type="entry name" value="HET"/>
    <property type="match status" value="1"/>
</dbReference>
<dbReference type="InterPro" id="IPR010730">
    <property type="entry name" value="HET"/>
</dbReference>
<keyword evidence="3" id="KW-1185">Reference proteome</keyword>
<name>A0A8H4NPS8_9HYPO</name>
<accession>A0A8H4NPS8</accession>
<dbReference type="InterPro" id="IPR052895">
    <property type="entry name" value="HetReg/Transcr_Mod"/>
</dbReference>
<dbReference type="Pfam" id="PF26639">
    <property type="entry name" value="Het-6_barrel"/>
    <property type="match status" value="1"/>
</dbReference>
<comment type="caution">
    <text evidence="2">The sequence shown here is derived from an EMBL/GenBank/DDBJ whole genome shotgun (WGS) entry which is preliminary data.</text>
</comment>
<proteinExistence type="predicted"/>
<feature type="domain" description="Heterokaryon incompatibility" evidence="1">
    <location>
        <begin position="45"/>
        <end position="202"/>
    </location>
</feature>
<dbReference type="OrthoDB" id="3553147at2759"/>
<sequence length="537" mass="60303">MEAYRYSPLLPRNIRLLDLHTGSGDGEVVTEMRTLPLETAANVEFSALSYAWGDPLPRKRIICSGRAVEIGPSLHNALVNIRSRQYRRLVWADALCINQNDTAERASQVRLMGEIYSAATTTVIWLGVESDSVGRAFEFLRKFDLVYSRKATSLPASDTKTSHKVEVELITAAFAPNPLSAAQHIGTLLQRSWFSRKWILQELAKSPSPILVAGTKRLHWTFLASWLNYVMEHPQTFWYFEAAYPRGVHCSPKSGSDSQLPTWYQRACILASLRDRQESLCDLLNKTLLFNCSDSQDHIIALLGLASDISHESSLQATVDEQAGYLRIRGKIVDVIDSMGMAPNINLTKLCEQPDPETFMIESLGKYASEVHRWLKDCESIAKVGNDTNQLAYDGENKFVSAILSHFSNDLSQEASESFRRYSAFIEAIYEAKTTTEVQEEVEKMYRLPLSQDINGILVENMCRRFASCRKGAVGWVPKCANVGDVVCVFDGMSIPYVLRLGTEGRYRLVGEGYVTGLIVDEAMELTNFEARHIVLE</sequence>
<evidence type="ECO:0000259" key="1">
    <source>
        <dbReference type="Pfam" id="PF06985"/>
    </source>
</evidence>
<protein>
    <submittedName>
        <fullName evidence="2">Heterokaryon incompatibility</fullName>
    </submittedName>
</protein>
<dbReference type="AlphaFoldDB" id="A0A8H4NPS8"/>
<reference evidence="2 3" key="1">
    <citation type="submission" date="2020-01" db="EMBL/GenBank/DDBJ databases">
        <title>Identification and distribution of gene clusters putatively required for synthesis of sphingolipid metabolism inhibitors in phylogenetically diverse species of the filamentous fungus Fusarium.</title>
        <authorList>
            <person name="Kim H.-S."/>
            <person name="Busman M."/>
            <person name="Brown D.W."/>
            <person name="Divon H."/>
            <person name="Uhlig S."/>
            <person name="Proctor R.H."/>
        </authorList>
    </citation>
    <scope>NUCLEOTIDE SEQUENCE [LARGE SCALE GENOMIC DNA]</scope>
    <source>
        <strain evidence="2 3">NRRL 13308</strain>
    </source>
</reference>
<dbReference type="PANTHER" id="PTHR24148:SF64">
    <property type="entry name" value="HETEROKARYON INCOMPATIBILITY DOMAIN-CONTAINING PROTEIN"/>
    <property type="match status" value="1"/>
</dbReference>
<dbReference type="PANTHER" id="PTHR24148">
    <property type="entry name" value="ANKYRIN REPEAT DOMAIN-CONTAINING PROTEIN 39 HOMOLOG-RELATED"/>
    <property type="match status" value="1"/>
</dbReference>
<dbReference type="Proteomes" id="UP000536711">
    <property type="component" value="Unassembled WGS sequence"/>
</dbReference>
<gene>
    <name evidence="2" type="ORF">FACUT_3209</name>
</gene>
<organism evidence="2 3">
    <name type="scientific">Fusarium acutatum</name>
    <dbReference type="NCBI Taxonomy" id="78861"/>
    <lineage>
        <taxon>Eukaryota</taxon>
        <taxon>Fungi</taxon>
        <taxon>Dikarya</taxon>
        <taxon>Ascomycota</taxon>
        <taxon>Pezizomycotina</taxon>
        <taxon>Sordariomycetes</taxon>
        <taxon>Hypocreomycetidae</taxon>
        <taxon>Hypocreales</taxon>
        <taxon>Nectriaceae</taxon>
        <taxon>Fusarium</taxon>
        <taxon>Fusarium fujikuroi species complex</taxon>
    </lineage>
</organism>
<evidence type="ECO:0000313" key="2">
    <source>
        <dbReference type="EMBL" id="KAF4440763.1"/>
    </source>
</evidence>